<evidence type="ECO:0000313" key="8">
    <source>
        <dbReference type="Proteomes" id="UP000295554"/>
    </source>
</evidence>
<feature type="transmembrane region" description="Helical" evidence="5">
    <location>
        <begin position="128"/>
        <end position="146"/>
    </location>
</feature>
<feature type="transmembrane region" description="Helical" evidence="5">
    <location>
        <begin position="167"/>
        <end position="190"/>
    </location>
</feature>
<accession>A0A4R5LX46</accession>
<evidence type="ECO:0000256" key="5">
    <source>
        <dbReference type="SAM" id="Phobius"/>
    </source>
</evidence>
<gene>
    <name evidence="7" type="ORF">E2F43_04260</name>
</gene>
<keyword evidence="8" id="KW-1185">Reference proteome</keyword>
<dbReference type="AlphaFoldDB" id="A0A4R5LX46"/>
<evidence type="ECO:0000256" key="1">
    <source>
        <dbReference type="ARBA" id="ARBA00004141"/>
    </source>
</evidence>
<evidence type="ECO:0000256" key="4">
    <source>
        <dbReference type="ARBA" id="ARBA00023136"/>
    </source>
</evidence>
<keyword evidence="4 5" id="KW-0472">Membrane</keyword>
<comment type="subcellular location">
    <subcellularLocation>
        <location evidence="1">Membrane</location>
        <topology evidence="1">Multi-pass membrane protein</topology>
    </subcellularLocation>
</comment>
<dbReference type="InterPro" id="IPR009915">
    <property type="entry name" value="NnrU_dom"/>
</dbReference>
<evidence type="ECO:0000313" key="7">
    <source>
        <dbReference type="EMBL" id="TDG16042.1"/>
    </source>
</evidence>
<dbReference type="Proteomes" id="UP000295554">
    <property type="component" value="Unassembled WGS sequence"/>
</dbReference>
<protein>
    <submittedName>
        <fullName evidence="7">NnrU protein</fullName>
    </submittedName>
</protein>
<dbReference type="GO" id="GO:0016020">
    <property type="term" value="C:membrane"/>
    <property type="evidence" value="ECO:0007669"/>
    <property type="project" value="UniProtKB-SubCell"/>
</dbReference>
<dbReference type="OrthoDB" id="5293641at2"/>
<dbReference type="EMBL" id="SMSE01000001">
    <property type="protein sequence ID" value="TDG16042.1"/>
    <property type="molecule type" value="Genomic_DNA"/>
</dbReference>
<evidence type="ECO:0000256" key="2">
    <source>
        <dbReference type="ARBA" id="ARBA00022692"/>
    </source>
</evidence>
<reference evidence="7 8" key="1">
    <citation type="submission" date="2019-03" db="EMBL/GenBank/DDBJ databases">
        <title>Seongchinamella monodicae gen. nov., sp. nov., a novel member of the Gammaproteobacteria isolated from a tidal mudflat of beach.</title>
        <authorList>
            <person name="Yang H.G."/>
            <person name="Kang J.W."/>
            <person name="Lee S.D."/>
        </authorList>
    </citation>
    <scope>NUCLEOTIDE SEQUENCE [LARGE SCALE GENOMIC DNA]</scope>
    <source>
        <strain evidence="7 8">GH4-78</strain>
    </source>
</reference>
<evidence type="ECO:0000256" key="3">
    <source>
        <dbReference type="ARBA" id="ARBA00022989"/>
    </source>
</evidence>
<keyword evidence="2 5" id="KW-0812">Transmembrane</keyword>
<dbReference type="Pfam" id="PF07298">
    <property type="entry name" value="NnrU"/>
    <property type="match status" value="1"/>
</dbReference>
<feature type="transmembrane region" description="Helical" evidence="5">
    <location>
        <begin position="75"/>
        <end position="94"/>
    </location>
</feature>
<feature type="transmembrane region" description="Helical" evidence="5">
    <location>
        <begin position="45"/>
        <end position="63"/>
    </location>
</feature>
<feature type="domain" description="NnrU" evidence="6">
    <location>
        <begin position="8"/>
        <end position="189"/>
    </location>
</feature>
<comment type="caution">
    <text evidence="7">The sequence shown here is derived from an EMBL/GenBank/DDBJ whole genome shotgun (WGS) entry which is preliminary data.</text>
</comment>
<organism evidence="7 8">
    <name type="scientific">Seongchinamella unica</name>
    <dbReference type="NCBI Taxonomy" id="2547392"/>
    <lineage>
        <taxon>Bacteria</taxon>
        <taxon>Pseudomonadati</taxon>
        <taxon>Pseudomonadota</taxon>
        <taxon>Gammaproteobacteria</taxon>
        <taxon>Cellvibrionales</taxon>
        <taxon>Halieaceae</taxon>
        <taxon>Seongchinamella</taxon>
    </lineage>
</organism>
<name>A0A4R5LX46_9GAMM</name>
<sequence length="191" mass="21133">MRPAMILLTLGVLLWAGTHLMPSISPSTREALVARLGENGYKGMFSALMLLALALIIFGWRSIDQPTYLYTLPLWTRHLGMLIVLLAFILFVASGQPSRIKQYLRHPQLTGLILWAGAHLMMNGDTRALVLFGGLGLWAILEIIFINRRDGQWVKPEVPGPAQDLKILVVSLVVFAGVAWAHPWLAGVAIF</sequence>
<proteinExistence type="predicted"/>
<keyword evidence="3 5" id="KW-1133">Transmembrane helix</keyword>
<evidence type="ECO:0000259" key="6">
    <source>
        <dbReference type="Pfam" id="PF07298"/>
    </source>
</evidence>